<reference evidence="2 3" key="2">
    <citation type="submission" date="2017-10" db="EMBL/GenBank/DDBJ databases">
        <title>Extensive intraspecific genome diversity in a model arbuscular mycorrhizal fungus.</title>
        <authorList>
            <person name="Chen E.C.H."/>
            <person name="Morin E."/>
            <person name="Baudet D."/>
            <person name="Noel J."/>
            <person name="Ndikumana S."/>
            <person name="Charron P."/>
            <person name="St-Onge C."/>
            <person name="Giorgi J."/>
            <person name="Grigoriev I.V."/>
            <person name="Roux C."/>
            <person name="Martin F.M."/>
            <person name="Corradi N."/>
        </authorList>
    </citation>
    <scope>NUCLEOTIDE SEQUENCE [LARGE SCALE GENOMIC DNA]</scope>
    <source>
        <strain evidence="2 3">C2</strain>
    </source>
</reference>
<evidence type="ECO:0000313" key="3">
    <source>
        <dbReference type="Proteomes" id="UP000233469"/>
    </source>
</evidence>
<dbReference type="AlphaFoldDB" id="A0A2N1MEJ2"/>
<dbReference type="Proteomes" id="UP000233469">
    <property type="component" value="Unassembled WGS sequence"/>
</dbReference>
<organism evidence="2 3">
    <name type="scientific">Rhizophagus irregularis</name>
    <dbReference type="NCBI Taxonomy" id="588596"/>
    <lineage>
        <taxon>Eukaryota</taxon>
        <taxon>Fungi</taxon>
        <taxon>Fungi incertae sedis</taxon>
        <taxon>Mucoromycota</taxon>
        <taxon>Glomeromycotina</taxon>
        <taxon>Glomeromycetes</taxon>
        <taxon>Glomerales</taxon>
        <taxon>Glomeraceae</taxon>
        <taxon>Rhizophagus</taxon>
    </lineage>
</organism>
<name>A0A2N1MEJ2_9GLOM</name>
<evidence type="ECO:0000313" key="2">
    <source>
        <dbReference type="EMBL" id="PKK60044.1"/>
    </source>
</evidence>
<feature type="region of interest" description="Disordered" evidence="1">
    <location>
        <begin position="1"/>
        <end position="26"/>
    </location>
</feature>
<protein>
    <submittedName>
        <fullName evidence="2">Uncharacterized protein</fullName>
    </submittedName>
</protein>
<sequence length="70" mass="7774">MARPHPPGKDLGRPPGMPQGPQIYPLTSPTRGIMHWSAECYHNLYIITRLESTAMCSQLRQIGGPPYGGW</sequence>
<gene>
    <name evidence="2" type="ORF">RhiirC2_266567</name>
</gene>
<evidence type="ECO:0000256" key="1">
    <source>
        <dbReference type="SAM" id="MobiDB-lite"/>
    </source>
</evidence>
<reference evidence="2 3" key="1">
    <citation type="submission" date="2016-04" db="EMBL/GenBank/DDBJ databases">
        <title>Genome analyses suggest a sexual origin of heterokaryosis in a supposedly ancient asexual fungus.</title>
        <authorList>
            <person name="Ropars J."/>
            <person name="Sedzielewska K."/>
            <person name="Noel J."/>
            <person name="Charron P."/>
            <person name="Farinelli L."/>
            <person name="Marton T."/>
            <person name="Kruger M."/>
            <person name="Pelin A."/>
            <person name="Brachmann A."/>
            <person name="Corradi N."/>
        </authorList>
    </citation>
    <scope>NUCLEOTIDE SEQUENCE [LARGE SCALE GENOMIC DNA]</scope>
    <source>
        <strain evidence="2 3">C2</strain>
    </source>
</reference>
<proteinExistence type="predicted"/>
<accession>A0A2N1MEJ2</accession>
<comment type="caution">
    <text evidence="2">The sequence shown here is derived from an EMBL/GenBank/DDBJ whole genome shotgun (WGS) entry which is preliminary data.</text>
</comment>
<dbReference type="EMBL" id="LLXL01002756">
    <property type="protein sequence ID" value="PKK60044.1"/>
    <property type="molecule type" value="Genomic_DNA"/>
</dbReference>